<keyword evidence="1" id="KW-0732">Signal</keyword>
<dbReference type="AlphaFoldDB" id="A0AAU1UIU9"/>
<evidence type="ECO:0000313" key="2">
    <source>
        <dbReference type="EMBL" id="WTS17170.1"/>
    </source>
</evidence>
<proteinExistence type="predicted"/>
<evidence type="ECO:0008006" key="3">
    <source>
        <dbReference type="Google" id="ProtNLM"/>
    </source>
</evidence>
<evidence type="ECO:0000256" key="1">
    <source>
        <dbReference type="SAM" id="SignalP"/>
    </source>
</evidence>
<name>A0AAU1UIU9_9ACTN</name>
<accession>A0AAU1UIU9</accession>
<sequence length="109" mass="11585">MRTPIVRLAAHAVVALSGLAGPAATPAQATDNVRCHNTVKRDLVDPSSGRTWPGSDVMYCKLTRDHVPVHASRSPSSPVVGYLEQGGAANWFVTELKGETYRDGAGEND</sequence>
<protein>
    <recommendedName>
        <fullName evidence="3">Secreted protein</fullName>
    </recommendedName>
</protein>
<reference evidence="2" key="1">
    <citation type="submission" date="2022-10" db="EMBL/GenBank/DDBJ databases">
        <title>The complete genomes of actinobacterial strains from the NBC collection.</title>
        <authorList>
            <person name="Joergensen T.S."/>
            <person name="Alvarez Arevalo M."/>
            <person name="Sterndorff E.B."/>
            <person name="Faurdal D."/>
            <person name="Vuksanovic O."/>
            <person name="Mourched A.-S."/>
            <person name="Charusanti P."/>
            <person name="Shaw S."/>
            <person name="Blin K."/>
            <person name="Weber T."/>
        </authorList>
    </citation>
    <scope>NUCLEOTIDE SEQUENCE</scope>
    <source>
        <strain evidence="2">NBC_00119</strain>
    </source>
</reference>
<gene>
    <name evidence="2" type="ORF">OHU69_42715</name>
</gene>
<feature type="chain" id="PRO_5043479947" description="Secreted protein" evidence="1">
    <location>
        <begin position="30"/>
        <end position="109"/>
    </location>
</feature>
<dbReference type="EMBL" id="CP108195">
    <property type="protein sequence ID" value="WTS17170.1"/>
    <property type="molecule type" value="Genomic_DNA"/>
</dbReference>
<feature type="signal peptide" evidence="1">
    <location>
        <begin position="1"/>
        <end position="29"/>
    </location>
</feature>
<organism evidence="2">
    <name type="scientific">Streptomyces sp. NBC_00119</name>
    <dbReference type="NCBI Taxonomy" id="2975659"/>
    <lineage>
        <taxon>Bacteria</taxon>
        <taxon>Bacillati</taxon>
        <taxon>Actinomycetota</taxon>
        <taxon>Actinomycetes</taxon>
        <taxon>Kitasatosporales</taxon>
        <taxon>Streptomycetaceae</taxon>
        <taxon>Streptomyces</taxon>
    </lineage>
</organism>